<evidence type="ECO:0000313" key="8">
    <source>
        <dbReference type="EMBL" id="TGL59709.1"/>
    </source>
</evidence>
<dbReference type="InterPro" id="IPR051406">
    <property type="entry name" value="PLD_domain"/>
</dbReference>
<dbReference type="GO" id="GO:0016042">
    <property type="term" value="P:lipid catabolic process"/>
    <property type="evidence" value="ECO:0007669"/>
    <property type="project" value="UniProtKB-KW"/>
</dbReference>
<accession>A0A4R9K1W3</accession>
<evidence type="ECO:0000256" key="3">
    <source>
        <dbReference type="ARBA" id="ARBA00012027"/>
    </source>
</evidence>
<comment type="catalytic activity">
    <reaction evidence="1">
        <text>a 1,2-diacyl-sn-glycero-3-phosphocholine + H2O = a 1,2-diacyl-sn-glycero-3-phosphate + choline + H(+)</text>
        <dbReference type="Rhea" id="RHEA:14445"/>
        <dbReference type="ChEBI" id="CHEBI:15354"/>
        <dbReference type="ChEBI" id="CHEBI:15377"/>
        <dbReference type="ChEBI" id="CHEBI:15378"/>
        <dbReference type="ChEBI" id="CHEBI:57643"/>
        <dbReference type="ChEBI" id="CHEBI:58608"/>
        <dbReference type="EC" id="3.1.4.4"/>
    </reaction>
</comment>
<evidence type="ECO:0000256" key="5">
    <source>
        <dbReference type="ARBA" id="ARBA00022963"/>
    </source>
</evidence>
<keyword evidence="4" id="KW-0378">Hydrolase</keyword>
<dbReference type="GO" id="GO:0016891">
    <property type="term" value="F:RNA endonuclease activity producing 5'-phosphomonoesters, hydrolytic mechanism"/>
    <property type="evidence" value="ECO:0007669"/>
    <property type="project" value="TreeGrafter"/>
</dbReference>
<evidence type="ECO:0000256" key="2">
    <source>
        <dbReference type="ARBA" id="ARBA00008664"/>
    </source>
</evidence>
<evidence type="ECO:0000313" key="9">
    <source>
        <dbReference type="Proteomes" id="UP000297693"/>
    </source>
</evidence>
<dbReference type="Gene3D" id="3.30.870.10">
    <property type="entry name" value="Endonuclease Chain A"/>
    <property type="match status" value="2"/>
</dbReference>
<protein>
    <recommendedName>
        <fullName evidence="3">phospholipase D</fullName>
        <ecNumber evidence="3">3.1.4.4</ecNumber>
    </recommendedName>
</protein>
<keyword evidence="5" id="KW-0442">Lipid degradation</keyword>
<feature type="domain" description="PLD phosphodiesterase" evidence="7">
    <location>
        <begin position="285"/>
        <end position="312"/>
    </location>
</feature>
<dbReference type="Pfam" id="PF13091">
    <property type="entry name" value="PLDc_2"/>
    <property type="match status" value="2"/>
</dbReference>
<evidence type="ECO:0000256" key="6">
    <source>
        <dbReference type="ARBA" id="ARBA00023098"/>
    </source>
</evidence>
<organism evidence="8 9">
    <name type="scientific">Leptospira ognonensis</name>
    <dbReference type="NCBI Taxonomy" id="2484945"/>
    <lineage>
        <taxon>Bacteria</taxon>
        <taxon>Pseudomonadati</taxon>
        <taxon>Spirochaetota</taxon>
        <taxon>Spirochaetia</taxon>
        <taxon>Leptospirales</taxon>
        <taxon>Leptospiraceae</taxon>
        <taxon>Leptospira</taxon>
    </lineage>
</organism>
<keyword evidence="9" id="KW-1185">Reference proteome</keyword>
<evidence type="ECO:0000259" key="7">
    <source>
        <dbReference type="PROSITE" id="PS50035"/>
    </source>
</evidence>
<comment type="caution">
    <text evidence="8">The sequence shown here is derived from an EMBL/GenBank/DDBJ whole genome shotgun (WGS) entry which is preliminary data.</text>
</comment>
<dbReference type="EC" id="3.1.4.4" evidence="3"/>
<dbReference type="GO" id="GO:0006793">
    <property type="term" value="P:phosphorus metabolic process"/>
    <property type="evidence" value="ECO:0007669"/>
    <property type="project" value="UniProtKB-ARBA"/>
</dbReference>
<dbReference type="PANTHER" id="PTHR43856">
    <property type="entry name" value="CARDIOLIPIN HYDROLASE"/>
    <property type="match status" value="1"/>
</dbReference>
<dbReference type="EMBL" id="RQGD01000023">
    <property type="protein sequence ID" value="TGL59709.1"/>
    <property type="molecule type" value="Genomic_DNA"/>
</dbReference>
<dbReference type="OrthoDB" id="368121at2"/>
<dbReference type="GO" id="GO:0004630">
    <property type="term" value="F:phospholipase D activity"/>
    <property type="evidence" value="ECO:0007669"/>
    <property type="project" value="UniProtKB-EC"/>
</dbReference>
<dbReference type="PANTHER" id="PTHR43856:SF1">
    <property type="entry name" value="MITOCHONDRIAL CARDIOLIPIN HYDROLASE"/>
    <property type="match status" value="1"/>
</dbReference>
<sequence>MKFTFILIPFSIFLCFYCKAKPNESLDPNALLQLVLPRESKFLFTFPGRDVAEDSKLKAKNLILRKIGKANAEITGYIYGLNDLDILIALRSAKERGVKLYLQGDKEEDYSEATEFGLTVNRWNGSGIHHLKIMIFDKETMLLGTGNFTTGGLVRDNNVFWEVDLTESSYASLQAILKEEESIGILRLGNAKFYFAPEAGYMIQNSILDAVRNAKRSIKFLIYTHYDPLLTAELRAACRRGVKVEGIYNDPVNPEGKILGKTLPFPCKVYADGNVDVLYQDGNYSGGLLHHKTMMIDSKKVLVGSFNFTVSARDENREFYTEFEDPSSIEEFLGEWNRLKSFARDITTEEEEESNSQKIYRLVPSFIPLALVAERAEAKPFFNKNSSGLVKEINQSFKLVDMIPASEYPRFIQERDSIGEIALPNSLDWLNSELTQISSFSVLMLWNKLQIDTIPNLEIRKIIIWDGKKSPISFPALSDRQFSVSLMDLLRQEQLVLFITENRTYFSCTRKKRDKSSRWISYFLQLEYLKDFKKKECVSF</sequence>
<proteinExistence type="inferred from homology"/>
<dbReference type="RefSeq" id="WP_135623398.1">
    <property type="nucleotide sequence ID" value="NZ_RQGD01000023.1"/>
</dbReference>
<dbReference type="AlphaFoldDB" id="A0A4R9K1W3"/>
<reference evidence="8" key="1">
    <citation type="journal article" date="2019" name="PLoS Negl. Trop. Dis.">
        <title>Revisiting the worldwide diversity of Leptospira species in the environment.</title>
        <authorList>
            <person name="Vincent A.T."/>
            <person name="Schiettekatte O."/>
            <person name="Bourhy P."/>
            <person name="Veyrier F.J."/>
            <person name="Picardeau M."/>
        </authorList>
    </citation>
    <scope>NUCLEOTIDE SEQUENCE [LARGE SCALE GENOMIC DNA]</scope>
    <source>
        <strain evidence="8">201702476</strain>
    </source>
</reference>
<dbReference type="InterPro" id="IPR001736">
    <property type="entry name" value="PLipase_D/transphosphatidylase"/>
</dbReference>
<comment type="similarity">
    <text evidence="2">Belongs to the phospholipase D family.</text>
</comment>
<evidence type="ECO:0000256" key="1">
    <source>
        <dbReference type="ARBA" id="ARBA00000798"/>
    </source>
</evidence>
<feature type="domain" description="PLD phosphodiesterase" evidence="7">
    <location>
        <begin position="125"/>
        <end position="152"/>
    </location>
</feature>
<dbReference type="InterPro" id="IPR025202">
    <property type="entry name" value="PLD-like_dom"/>
</dbReference>
<name>A0A4R9K1W3_9LEPT</name>
<evidence type="ECO:0000256" key="4">
    <source>
        <dbReference type="ARBA" id="ARBA00022801"/>
    </source>
</evidence>
<dbReference type="SUPFAM" id="SSF56024">
    <property type="entry name" value="Phospholipase D/nuclease"/>
    <property type="match status" value="2"/>
</dbReference>
<dbReference type="SMART" id="SM00155">
    <property type="entry name" value="PLDc"/>
    <property type="match status" value="2"/>
</dbReference>
<keyword evidence="6" id="KW-0443">Lipid metabolism</keyword>
<dbReference type="PROSITE" id="PS50035">
    <property type="entry name" value="PLD"/>
    <property type="match status" value="2"/>
</dbReference>
<dbReference type="Proteomes" id="UP000297693">
    <property type="component" value="Unassembled WGS sequence"/>
</dbReference>
<gene>
    <name evidence="8" type="ORF">EHQ58_08160</name>
</gene>